<proteinExistence type="predicted"/>
<feature type="compositionally biased region" description="Acidic residues" evidence="1">
    <location>
        <begin position="358"/>
        <end position="381"/>
    </location>
</feature>
<dbReference type="EMBL" id="JBBXMP010000011">
    <property type="protein sequence ID" value="KAL0069691.1"/>
    <property type="molecule type" value="Genomic_DNA"/>
</dbReference>
<gene>
    <name evidence="2" type="ORF">AAF712_003349</name>
</gene>
<dbReference type="SUPFAM" id="SSF52047">
    <property type="entry name" value="RNI-like"/>
    <property type="match status" value="1"/>
</dbReference>
<protein>
    <submittedName>
        <fullName evidence="2">Uncharacterized protein</fullName>
    </submittedName>
</protein>
<reference evidence="2 3" key="1">
    <citation type="submission" date="2024-05" db="EMBL/GenBank/DDBJ databases">
        <title>A draft genome resource for the thread blight pathogen Marasmius tenuissimus strain MS-2.</title>
        <authorList>
            <person name="Yulfo-Soto G.E."/>
            <person name="Baruah I.K."/>
            <person name="Amoako-Attah I."/>
            <person name="Bukari Y."/>
            <person name="Meinhardt L.W."/>
            <person name="Bailey B.A."/>
            <person name="Cohen S.P."/>
        </authorList>
    </citation>
    <scope>NUCLEOTIDE SEQUENCE [LARGE SCALE GENOMIC DNA]</scope>
    <source>
        <strain evidence="2 3">MS-2</strain>
    </source>
</reference>
<feature type="region of interest" description="Disordered" evidence="1">
    <location>
        <begin position="353"/>
        <end position="424"/>
    </location>
</feature>
<sequence length="566" mass="65385">MMVKHDKTEEGSLAILRCALERSASLPLHIHIVMENREWFQQLVDIVRAESHRWATFNYDHSCYNFDPDPHEPLIFPSKESLEEVPTISNLYEMQIKYQRYSSSQEPMFRSVTAERLPKLTKMVLAEWWDWDVLANLPWQQLSHLEFLHETEPENRPDGVPVLWLTETLSKCKRLETLVLHPCPWERPYPHEEVEPLVHETLRTLEFRPNVEYRKHGAKGHAILGLEWLTAPRLENFVLPDIDMEREVDSIVKMVEQSYCQLKRVACRGMMLSDRTVGRFLRAVGGSITDLTLEGQIFEQLFECIRDEEDFLPNLEELDVKLDSNAVVSPPVHVIIELVKARRGRGLKRVEVEVYSVPDDEDEEDDDEAEEDDGGNGDDQSDTSALEGGEENGANDGASEAYFEGDPKAGAEGVVSDAEGDEPEPWEKLEALATDKLLVKVKHIQADYYDGTEINQIGRFGILMNNTMSKGLERSDLVNLRENMPVFDKVFGILENCSSELYENHERGYVLRLVILRHVLERFYKKRDTIPEDYNLAQRAERLLDDRFGWNPNGRRRNPQELKLKA</sequence>
<name>A0ABR3A8N6_9AGAR</name>
<evidence type="ECO:0000256" key="1">
    <source>
        <dbReference type="SAM" id="MobiDB-lite"/>
    </source>
</evidence>
<organism evidence="2 3">
    <name type="scientific">Marasmius tenuissimus</name>
    <dbReference type="NCBI Taxonomy" id="585030"/>
    <lineage>
        <taxon>Eukaryota</taxon>
        <taxon>Fungi</taxon>
        <taxon>Dikarya</taxon>
        <taxon>Basidiomycota</taxon>
        <taxon>Agaricomycotina</taxon>
        <taxon>Agaricomycetes</taxon>
        <taxon>Agaricomycetidae</taxon>
        <taxon>Agaricales</taxon>
        <taxon>Marasmiineae</taxon>
        <taxon>Marasmiaceae</taxon>
        <taxon>Marasmius</taxon>
    </lineage>
</organism>
<accession>A0ABR3A8N6</accession>
<dbReference type="Proteomes" id="UP001437256">
    <property type="component" value="Unassembled WGS sequence"/>
</dbReference>
<comment type="caution">
    <text evidence="2">The sequence shown here is derived from an EMBL/GenBank/DDBJ whole genome shotgun (WGS) entry which is preliminary data.</text>
</comment>
<evidence type="ECO:0000313" key="2">
    <source>
        <dbReference type="EMBL" id="KAL0069691.1"/>
    </source>
</evidence>
<evidence type="ECO:0000313" key="3">
    <source>
        <dbReference type="Proteomes" id="UP001437256"/>
    </source>
</evidence>
<feature type="compositionally biased region" description="Low complexity" evidence="1">
    <location>
        <begin position="384"/>
        <end position="401"/>
    </location>
</feature>
<keyword evidence="3" id="KW-1185">Reference proteome</keyword>